<gene>
    <name evidence="2" type="ORF">V6N12_011036</name>
</gene>
<feature type="region of interest" description="Disordered" evidence="1">
    <location>
        <begin position="1"/>
        <end position="41"/>
    </location>
</feature>
<evidence type="ECO:0000256" key="1">
    <source>
        <dbReference type="SAM" id="MobiDB-lite"/>
    </source>
</evidence>
<comment type="caution">
    <text evidence="2">The sequence shown here is derived from an EMBL/GenBank/DDBJ whole genome shotgun (WGS) entry which is preliminary data.</text>
</comment>
<protein>
    <submittedName>
        <fullName evidence="2">Uncharacterized protein</fullName>
    </submittedName>
</protein>
<organism evidence="2 3">
    <name type="scientific">Hibiscus sabdariffa</name>
    <name type="common">roselle</name>
    <dbReference type="NCBI Taxonomy" id="183260"/>
    <lineage>
        <taxon>Eukaryota</taxon>
        <taxon>Viridiplantae</taxon>
        <taxon>Streptophyta</taxon>
        <taxon>Embryophyta</taxon>
        <taxon>Tracheophyta</taxon>
        <taxon>Spermatophyta</taxon>
        <taxon>Magnoliopsida</taxon>
        <taxon>eudicotyledons</taxon>
        <taxon>Gunneridae</taxon>
        <taxon>Pentapetalae</taxon>
        <taxon>rosids</taxon>
        <taxon>malvids</taxon>
        <taxon>Malvales</taxon>
        <taxon>Malvaceae</taxon>
        <taxon>Malvoideae</taxon>
        <taxon>Hibiscus</taxon>
    </lineage>
</organism>
<reference evidence="2 3" key="1">
    <citation type="journal article" date="2024" name="G3 (Bethesda)">
        <title>Genome assembly of Hibiscus sabdariffa L. provides insights into metabolisms of medicinal natural products.</title>
        <authorList>
            <person name="Kim T."/>
        </authorList>
    </citation>
    <scope>NUCLEOTIDE SEQUENCE [LARGE SCALE GENOMIC DNA]</scope>
    <source>
        <strain evidence="2">TK-2024</strain>
        <tissue evidence="2">Old leaves</tissue>
    </source>
</reference>
<accession>A0ABR2ELV8</accession>
<sequence length="113" mass="12940">MEGDERRREGEKGRNFGDGERGDGGRLPGERSKVKLRVQRRRQTRRKALRLYGWMLGPKDGSRSEKQRASRCSSHRDGLSFRHAEKRDLTLTVDLDWMAQVTGSGLGVWVGTR</sequence>
<proteinExistence type="predicted"/>
<name>A0ABR2ELV8_9ROSI</name>
<dbReference type="EMBL" id="JBBPBM010000012">
    <property type="protein sequence ID" value="KAK8562973.1"/>
    <property type="molecule type" value="Genomic_DNA"/>
</dbReference>
<evidence type="ECO:0000313" key="3">
    <source>
        <dbReference type="Proteomes" id="UP001472677"/>
    </source>
</evidence>
<feature type="compositionally biased region" description="Basic and acidic residues" evidence="1">
    <location>
        <begin position="60"/>
        <end position="78"/>
    </location>
</feature>
<evidence type="ECO:0000313" key="2">
    <source>
        <dbReference type="EMBL" id="KAK8562973.1"/>
    </source>
</evidence>
<dbReference type="Proteomes" id="UP001472677">
    <property type="component" value="Unassembled WGS sequence"/>
</dbReference>
<feature type="compositionally biased region" description="Basic and acidic residues" evidence="1">
    <location>
        <begin position="1"/>
        <end position="33"/>
    </location>
</feature>
<feature type="region of interest" description="Disordered" evidence="1">
    <location>
        <begin position="56"/>
        <end position="78"/>
    </location>
</feature>
<keyword evidence="3" id="KW-1185">Reference proteome</keyword>